<dbReference type="Proteomes" id="UP000467349">
    <property type="component" value="Unassembled WGS sequence"/>
</dbReference>
<name>A0A7X2XMM5_STREE</name>
<gene>
    <name evidence="2" type="ORF">GM545_14885</name>
</gene>
<feature type="non-terminal residue" evidence="2">
    <location>
        <position position="49"/>
    </location>
</feature>
<dbReference type="AlphaFoldDB" id="A0A7X2XMM5"/>
<comment type="caution">
    <text evidence="2">The sequence shown here is derived from an EMBL/GenBank/DDBJ whole genome shotgun (WGS) entry which is preliminary data.</text>
</comment>
<feature type="compositionally biased region" description="Low complexity" evidence="1">
    <location>
        <begin position="26"/>
        <end position="40"/>
    </location>
</feature>
<protein>
    <submittedName>
        <fullName evidence="2">Uncharacterized protein</fullName>
    </submittedName>
</protein>
<organism evidence="2 3">
    <name type="scientific">Streptococcus pneumoniae</name>
    <dbReference type="NCBI Taxonomy" id="1313"/>
    <lineage>
        <taxon>Bacteria</taxon>
        <taxon>Bacillati</taxon>
        <taxon>Bacillota</taxon>
        <taxon>Bacilli</taxon>
        <taxon>Lactobacillales</taxon>
        <taxon>Streptococcaceae</taxon>
        <taxon>Streptococcus</taxon>
    </lineage>
</organism>
<proteinExistence type="predicted"/>
<accession>A0A7X2XMM5</accession>
<evidence type="ECO:0000313" key="2">
    <source>
        <dbReference type="EMBL" id="MTV44811.1"/>
    </source>
</evidence>
<reference evidence="2 3" key="1">
    <citation type="submission" date="2019-11" db="EMBL/GenBank/DDBJ databases">
        <title>Growth characteristics of pneumococcus vary with the chemical composition of the capsule and with environmental conditions.</title>
        <authorList>
            <person name="Tothpal A."/>
            <person name="Desobry K."/>
            <person name="Joshi S."/>
            <person name="Wyllie A.L."/>
            <person name="Weinberger D.M."/>
        </authorList>
    </citation>
    <scope>NUCLEOTIDE SEQUENCE [LARGE SCALE GENOMIC DNA]</scope>
    <source>
        <strain evidence="3">pnumococcus09N</strain>
    </source>
</reference>
<feature type="region of interest" description="Disordered" evidence="1">
    <location>
        <begin position="1"/>
        <end position="49"/>
    </location>
</feature>
<evidence type="ECO:0000313" key="3">
    <source>
        <dbReference type="Proteomes" id="UP000467349"/>
    </source>
</evidence>
<dbReference type="EMBL" id="WNHU01000887">
    <property type="protein sequence ID" value="MTV44811.1"/>
    <property type="molecule type" value="Genomic_DNA"/>
</dbReference>
<evidence type="ECO:0000256" key="1">
    <source>
        <dbReference type="SAM" id="MobiDB-lite"/>
    </source>
</evidence>
<sequence>MAKRQQEAMASIENAGSAPMGNQKGLLKSPSSSPLITSESQATSTNTFY</sequence>